<comment type="caution">
    <text evidence="2">The sequence shown here is derived from an EMBL/GenBank/DDBJ whole genome shotgun (WGS) entry which is preliminary data.</text>
</comment>
<protein>
    <submittedName>
        <fullName evidence="2">Cytoplasmic protein</fullName>
    </submittedName>
</protein>
<reference evidence="3" key="1">
    <citation type="submission" date="2017-04" db="EMBL/GenBank/DDBJ databases">
        <title>Function of individual gut microbiota members based on whole genome sequencing of pure cultures obtained from chicken caecum.</title>
        <authorList>
            <person name="Medvecky M."/>
            <person name="Cejkova D."/>
            <person name="Polansky O."/>
            <person name="Karasova D."/>
            <person name="Kubasova T."/>
            <person name="Cizek A."/>
            <person name="Rychlik I."/>
        </authorList>
    </citation>
    <scope>NUCLEOTIDE SEQUENCE [LARGE SCALE GENOMIC DNA]</scope>
    <source>
        <strain evidence="3">An75</strain>
    </source>
</reference>
<evidence type="ECO:0000313" key="2">
    <source>
        <dbReference type="EMBL" id="OUN45245.1"/>
    </source>
</evidence>
<evidence type="ECO:0000313" key="3">
    <source>
        <dbReference type="Proteomes" id="UP000195455"/>
    </source>
</evidence>
<name>A0A1Y3UAY0_9FIRM</name>
<feature type="domain" description="DUF4180" evidence="1">
    <location>
        <begin position="14"/>
        <end position="117"/>
    </location>
</feature>
<dbReference type="Pfam" id="PF13788">
    <property type="entry name" value="DUF4180"/>
    <property type="match status" value="1"/>
</dbReference>
<sequence length="122" mass="13479">MKFEKIDCGNGIAVAVSSDSMIITDVDSALDLLMSAKYEAGTKYIVVDKKNIIEDFFILSSGLAGEILQKFINYGGKIAIYGDFSHYTSKPLKDFIFESNKGKDVFFVATKEEAIQKISQSI</sequence>
<evidence type="ECO:0000259" key="1">
    <source>
        <dbReference type="Pfam" id="PF13788"/>
    </source>
</evidence>
<organism evidence="2 3">
    <name type="scientific">Anaerotignum lactatifermentans</name>
    <dbReference type="NCBI Taxonomy" id="160404"/>
    <lineage>
        <taxon>Bacteria</taxon>
        <taxon>Bacillati</taxon>
        <taxon>Bacillota</taxon>
        <taxon>Clostridia</taxon>
        <taxon>Lachnospirales</taxon>
        <taxon>Anaerotignaceae</taxon>
        <taxon>Anaerotignum</taxon>
    </lineage>
</organism>
<dbReference type="Proteomes" id="UP000195455">
    <property type="component" value="Unassembled WGS sequence"/>
</dbReference>
<dbReference type="RefSeq" id="WP_087988644.1">
    <property type="nucleotide sequence ID" value="NZ_NFHM01000002.1"/>
</dbReference>
<accession>A0A1Y3UAY0</accession>
<dbReference type="InterPro" id="IPR025438">
    <property type="entry name" value="DUF4180"/>
</dbReference>
<dbReference type="EMBL" id="NFHM01000002">
    <property type="protein sequence ID" value="OUN45245.1"/>
    <property type="molecule type" value="Genomic_DNA"/>
</dbReference>
<gene>
    <name evidence="2" type="ORF">B5G26_02940</name>
</gene>
<dbReference type="AlphaFoldDB" id="A0A1Y3UAY0"/>
<proteinExistence type="predicted"/>